<evidence type="ECO:0000313" key="1">
    <source>
        <dbReference type="EMBL" id="OBA25237.1"/>
    </source>
</evidence>
<organism evidence="1 2">
    <name type="scientific">Hanseniaspora valbyensis NRRL Y-1626</name>
    <dbReference type="NCBI Taxonomy" id="766949"/>
    <lineage>
        <taxon>Eukaryota</taxon>
        <taxon>Fungi</taxon>
        <taxon>Dikarya</taxon>
        <taxon>Ascomycota</taxon>
        <taxon>Saccharomycotina</taxon>
        <taxon>Saccharomycetes</taxon>
        <taxon>Saccharomycodales</taxon>
        <taxon>Saccharomycodaceae</taxon>
        <taxon>Hanseniaspora</taxon>
    </lineage>
</organism>
<dbReference type="Proteomes" id="UP000092321">
    <property type="component" value="Unassembled WGS sequence"/>
</dbReference>
<gene>
    <name evidence="1" type="ORF">HANVADRAFT_54043</name>
</gene>
<dbReference type="EMBL" id="LXPE01000178">
    <property type="protein sequence ID" value="OBA25237.1"/>
    <property type="molecule type" value="Genomic_DNA"/>
</dbReference>
<dbReference type="OrthoDB" id="10447240at2759"/>
<protein>
    <submittedName>
        <fullName evidence="1">Uncharacterized protein</fullName>
    </submittedName>
</protein>
<comment type="caution">
    <text evidence="1">The sequence shown here is derived from an EMBL/GenBank/DDBJ whole genome shotgun (WGS) entry which is preliminary data.</text>
</comment>
<name>A0A1B7T939_9ASCO</name>
<reference evidence="2" key="1">
    <citation type="journal article" date="2016" name="Proc. Natl. Acad. Sci. U.S.A.">
        <title>Comparative genomics of biotechnologically important yeasts.</title>
        <authorList>
            <person name="Riley R."/>
            <person name="Haridas S."/>
            <person name="Wolfe K.H."/>
            <person name="Lopes M.R."/>
            <person name="Hittinger C.T."/>
            <person name="Goeker M."/>
            <person name="Salamov A.A."/>
            <person name="Wisecaver J.H."/>
            <person name="Long T.M."/>
            <person name="Calvey C.H."/>
            <person name="Aerts A.L."/>
            <person name="Barry K.W."/>
            <person name="Choi C."/>
            <person name="Clum A."/>
            <person name="Coughlan A.Y."/>
            <person name="Deshpande S."/>
            <person name="Douglass A.P."/>
            <person name="Hanson S.J."/>
            <person name="Klenk H.-P."/>
            <person name="LaButti K.M."/>
            <person name="Lapidus A."/>
            <person name="Lindquist E.A."/>
            <person name="Lipzen A.M."/>
            <person name="Meier-Kolthoff J.P."/>
            <person name="Ohm R.A."/>
            <person name="Otillar R.P."/>
            <person name="Pangilinan J.L."/>
            <person name="Peng Y."/>
            <person name="Rokas A."/>
            <person name="Rosa C.A."/>
            <person name="Scheuner C."/>
            <person name="Sibirny A.A."/>
            <person name="Slot J.C."/>
            <person name="Stielow J.B."/>
            <person name="Sun H."/>
            <person name="Kurtzman C.P."/>
            <person name="Blackwell M."/>
            <person name="Grigoriev I.V."/>
            <person name="Jeffries T.W."/>
        </authorList>
    </citation>
    <scope>NUCLEOTIDE SEQUENCE [LARGE SCALE GENOMIC DNA]</scope>
    <source>
        <strain evidence="2">NRRL Y-1626</strain>
    </source>
</reference>
<accession>A0A1B7T939</accession>
<sequence length="151" mass="18025">MSGSRIENSKDKENDRVSKRRAYIPPSVFTYQYNKRNYRKSYDEYLMKFIQDNISNENRQKDLFPFIEKQISNDVNRDNDKLVDILILYLHVYEYNLKNKKGTARSKEMMYDESALLTLQLLLDDIIDIDVDEFIEDILDESVEEGDDDDN</sequence>
<dbReference type="AlphaFoldDB" id="A0A1B7T939"/>
<keyword evidence="2" id="KW-1185">Reference proteome</keyword>
<proteinExistence type="predicted"/>
<evidence type="ECO:0000313" key="2">
    <source>
        <dbReference type="Proteomes" id="UP000092321"/>
    </source>
</evidence>